<name>F4C2E3_SPHS2</name>
<keyword evidence="1" id="KW-0378">Hydrolase</keyword>
<dbReference type="EMBL" id="CP002584">
    <property type="protein sequence ID" value="ADZ80021.1"/>
    <property type="molecule type" value="Genomic_DNA"/>
</dbReference>
<protein>
    <submittedName>
        <fullName evidence="1">Aminopeptidase N</fullName>
    </submittedName>
</protein>
<keyword evidence="1" id="KW-0645">Protease</keyword>
<gene>
    <name evidence="1" type="ordered locus">Sph21_3483</name>
</gene>
<organism evidence="1">
    <name type="scientific">Sphingobacterium sp. (strain 21)</name>
    <dbReference type="NCBI Taxonomy" id="743722"/>
    <lineage>
        <taxon>Bacteria</taxon>
        <taxon>Pseudomonadati</taxon>
        <taxon>Bacteroidota</taxon>
        <taxon>Sphingobacteriia</taxon>
        <taxon>Sphingobacteriales</taxon>
        <taxon>Sphingobacteriaceae</taxon>
        <taxon>Sphingobacterium</taxon>
    </lineage>
</organism>
<sequence length="59" mass="7043">MNINVKMGPVKVLYKVDDSNFVFKVKLKKNVLTKIYEWVRNAIERMLLHLLLKPTPHFM</sequence>
<dbReference type="GO" id="GO:0004177">
    <property type="term" value="F:aminopeptidase activity"/>
    <property type="evidence" value="ECO:0007669"/>
    <property type="project" value="UniProtKB-KW"/>
</dbReference>
<dbReference type="HOGENOM" id="CLU_2958425_0_0_10"/>
<evidence type="ECO:0000313" key="1">
    <source>
        <dbReference type="EMBL" id="ADZ80021.1"/>
    </source>
</evidence>
<dbReference type="AlphaFoldDB" id="F4C2E3"/>
<dbReference type="KEGG" id="shg:Sph21_3483"/>
<proteinExistence type="predicted"/>
<accession>F4C2E3</accession>
<keyword evidence="1" id="KW-0031">Aminopeptidase</keyword>
<reference evidence="1" key="1">
    <citation type="submission" date="2011-03" db="EMBL/GenBank/DDBJ databases">
        <title>Complete sequence of Sphingobacterium sp. 21.</title>
        <authorList>
            <consortium name="US DOE Joint Genome Institute"/>
            <person name="Lucas S."/>
            <person name="Copeland A."/>
            <person name="Lapidus A."/>
            <person name="Cheng J.-F."/>
            <person name="Goodwin L."/>
            <person name="Pitluck S."/>
            <person name="Davenport K."/>
            <person name="Detter J.C."/>
            <person name="Han C."/>
            <person name="Tapia R."/>
            <person name="Land M."/>
            <person name="Hauser L."/>
            <person name="Kyrpides N."/>
            <person name="Ivanova N."/>
            <person name="Ovchinnikova G."/>
            <person name="Pagani I."/>
            <person name="Siebers A.K."/>
            <person name="Allgaier M."/>
            <person name="Thelen M.P."/>
            <person name="Hugenholtz P."/>
            <person name="Woyke T."/>
        </authorList>
    </citation>
    <scope>NUCLEOTIDE SEQUENCE</scope>
    <source>
        <strain evidence="1">21</strain>
    </source>
</reference>